<dbReference type="RefSeq" id="WP_161350797.1">
    <property type="nucleotide sequence ID" value="NZ_WTUX01000010.1"/>
</dbReference>
<evidence type="ECO:0000313" key="2">
    <source>
        <dbReference type="Proteomes" id="UP000467322"/>
    </source>
</evidence>
<keyword evidence="2" id="KW-1185">Reference proteome</keyword>
<accession>A0A845M7X2</accession>
<sequence>MEFQEWMETGNRVTDWESFPRHAREMMGTPDTAPRALWVFCDESFLDEISETRFSVTVGNQHAESVTLYGAAEWLWNAHARHNVGGAETESGRKAREHAARFSEFMGHMIRETESVVAWLNANARGEIGEGARVAGEWSLYHSGGGCTALVATGEFNGRTGEFWLTDEDGSGAPAQFVDPDGVPPMLGFHEIDSEGETVASAALENGQTDLREFFKPGAIDPRAPFQPL</sequence>
<dbReference type="AlphaFoldDB" id="A0A845M7X2"/>
<dbReference type="Proteomes" id="UP000467322">
    <property type="component" value="Unassembled WGS sequence"/>
</dbReference>
<reference evidence="1 2" key="1">
    <citation type="submission" date="2019-12" db="EMBL/GenBank/DDBJ databases">
        <title>Maritimibacter sp. nov. sp. isolated from sea sand.</title>
        <authorList>
            <person name="Kim J."/>
            <person name="Jeong S.E."/>
            <person name="Jung H.S."/>
            <person name="Jeon C.O."/>
        </authorList>
    </citation>
    <scope>NUCLEOTIDE SEQUENCE [LARGE SCALE GENOMIC DNA]</scope>
    <source>
        <strain evidence="1 2">DP07</strain>
    </source>
</reference>
<dbReference type="EMBL" id="WTUX01000010">
    <property type="protein sequence ID" value="MZR12694.1"/>
    <property type="molecule type" value="Genomic_DNA"/>
</dbReference>
<evidence type="ECO:0000313" key="1">
    <source>
        <dbReference type="EMBL" id="MZR12694.1"/>
    </source>
</evidence>
<proteinExistence type="predicted"/>
<gene>
    <name evidence="1" type="ORF">GQE99_06625</name>
</gene>
<organism evidence="1 2">
    <name type="scientific">Maritimibacter harenae</name>
    <dbReference type="NCBI Taxonomy" id="2606218"/>
    <lineage>
        <taxon>Bacteria</taxon>
        <taxon>Pseudomonadati</taxon>
        <taxon>Pseudomonadota</taxon>
        <taxon>Alphaproteobacteria</taxon>
        <taxon>Rhodobacterales</taxon>
        <taxon>Roseobacteraceae</taxon>
        <taxon>Maritimibacter</taxon>
    </lineage>
</organism>
<comment type="caution">
    <text evidence="1">The sequence shown here is derived from an EMBL/GenBank/DDBJ whole genome shotgun (WGS) entry which is preliminary data.</text>
</comment>
<name>A0A845M7X2_9RHOB</name>
<protein>
    <submittedName>
        <fullName evidence="1">Uncharacterized protein</fullName>
    </submittedName>
</protein>